<dbReference type="EMBL" id="JBHSNA010000001">
    <property type="protein sequence ID" value="MFC5565249.1"/>
    <property type="molecule type" value="Genomic_DNA"/>
</dbReference>
<feature type="signal peptide" evidence="3">
    <location>
        <begin position="1"/>
        <end position="26"/>
    </location>
</feature>
<sequence>MTTNKGLWAALLAGAALVGATVPAIAQDGADIFVIGGKSDDPFWSIVKRGAEDAGQVVTAQGGTVTWLGPQNYDNLGADAADLIRTAISQNPDAIVAPNWVPEAMDEAFKAAVEAGVPVIVYNAGGMAASDRLGAMNYIGSDDTEAGRAGGAYFAEHGATNVVCVNTIPGAASLEARCAGIAEGMAANGGASTQLPLPASSFGNPTAVAQAIKAALLEDTTIDGLITISAGDADSAAIAVSQAGVGETVALGTFDMNKGTLDRIAAGDQLFAIDQQPYLQGYLAVSLLNGYVNYGLDVPTAPILTGPGIVDSTNIAATLAGVAAGAR</sequence>
<evidence type="ECO:0000256" key="3">
    <source>
        <dbReference type="SAM" id="SignalP"/>
    </source>
</evidence>
<dbReference type="InterPro" id="IPR028082">
    <property type="entry name" value="Peripla_BP_I"/>
</dbReference>
<dbReference type="CDD" id="cd06312">
    <property type="entry name" value="PBP1_ABC_sugar_binding-like"/>
    <property type="match status" value="1"/>
</dbReference>
<dbReference type="PANTHER" id="PTHR30036">
    <property type="entry name" value="D-XYLOSE-BINDING PERIPLASMIC PROTEIN"/>
    <property type="match status" value="1"/>
</dbReference>
<evidence type="ECO:0000256" key="2">
    <source>
        <dbReference type="ARBA" id="ARBA00007639"/>
    </source>
</evidence>
<dbReference type="Gene3D" id="3.40.50.2300">
    <property type="match status" value="2"/>
</dbReference>
<keyword evidence="6" id="KW-1185">Reference proteome</keyword>
<keyword evidence="3" id="KW-0732">Signal</keyword>
<organism evidence="5 6">
    <name type="scientific">Rubellimicrobium aerolatum</name>
    <dbReference type="NCBI Taxonomy" id="490979"/>
    <lineage>
        <taxon>Bacteria</taxon>
        <taxon>Pseudomonadati</taxon>
        <taxon>Pseudomonadota</taxon>
        <taxon>Alphaproteobacteria</taxon>
        <taxon>Rhodobacterales</taxon>
        <taxon>Roseobacteraceae</taxon>
        <taxon>Rubellimicrobium</taxon>
    </lineage>
</organism>
<dbReference type="Pfam" id="PF13407">
    <property type="entry name" value="Peripla_BP_4"/>
    <property type="match status" value="1"/>
</dbReference>
<gene>
    <name evidence="5" type="ORF">ACFPOC_02320</name>
</gene>
<dbReference type="SUPFAM" id="SSF53822">
    <property type="entry name" value="Periplasmic binding protein-like I"/>
    <property type="match status" value="1"/>
</dbReference>
<proteinExistence type="inferred from homology"/>
<evidence type="ECO:0000313" key="6">
    <source>
        <dbReference type="Proteomes" id="UP001596056"/>
    </source>
</evidence>
<evidence type="ECO:0000259" key="4">
    <source>
        <dbReference type="Pfam" id="PF13407"/>
    </source>
</evidence>
<reference evidence="6" key="1">
    <citation type="journal article" date="2019" name="Int. J. Syst. Evol. Microbiol.">
        <title>The Global Catalogue of Microorganisms (GCM) 10K type strain sequencing project: providing services to taxonomists for standard genome sequencing and annotation.</title>
        <authorList>
            <consortium name="The Broad Institute Genomics Platform"/>
            <consortium name="The Broad Institute Genome Sequencing Center for Infectious Disease"/>
            <person name="Wu L."/>
            <person name="Ma J."/>
        </authorList>
    </citation>
    <scope>NUCLEOTIDE SEQUENCE [LARGE SCALE GENOMIC DNA]</scope>
    <source>
        <strain evidence="6">KACC 11588</strain>
    </source>
</reference>
<evidence type="ECO:0000313" key="5">
    <source>
        <dbReference type="EMBL" id="MFC5565249.1"/>
    </source>
</evidence>
<evidence type="ECO:0000256" key="1">
    <source>
        <dbReference type="ARBA" id="ARBA00004418"/>
    </source>
</evidence>
<accession>A0ABW0S8N8</accession>
<comment type="similarity">
    <text evidence="2">Belongs to the bacterial solute-binding protein 2 family.</text>
</comment>
<protein>
    <submittedName>
        <fullName evidence="5">Sugar ABC transporter substrate-binding protein</fullName>
    </submittedName>
</protein>
<dbReference type="RefSeq" id="WP_209836607.1">
    <property type="nucleotide sequence ID" value="NZ_JAGGJP010000001.1"/>
</dbReference>
<feature type="chain" id="PRO_5047029084" evidence="3">
    <location>
        <begin position="27"/>
        <end position="327"/>
    </location>
</feature>
<dbReference type="Proteomes" id="UP001596056">
    <property type="component" value="Unassembled WGS sequence"/>
</dbReference>
<name>A0ABW0S8N8_9RHOB</name>
<dbReference type="InterPro" id="IPR025997">
    <property type="entry name" value="SBP_2_dom"/>
</dbReference>
<comment type="caution">
    <text evidence="5">The sequence shown here is derived from an EMBL/GenBank/DDBJ whole genome shotgun (WGS) entry which is preliminary data.</text>
</comment>
<feature type="domain" description="Periplasmic binding protein" evidence="4">
    <location>
        <begin position="33"/>
        <end position="292"/>
    </location>
</feature>
<dbReference type="PANTHER" id="PTHR30036:SF7">
    <property type="entry name" value="ABC TRANSPORTER PERIPLASMIC-BINDING PROTEIN YPHF"/>
    <property type="match status" value="1"/>
</dbReference>
<dbReference type="InterPro" id="IPR050555">
    <property type="entry name" value="Bact_Solute-Bind_Prot2"/>
</dbReference>
<comment type="subcellular location">
    <subcellularLocation>
        <location evidence="1">Periplasm</location>
    </subcellularLocation>
</comment>